<evidence type="ECO:0000259" key="10">
    <source>
        <dbReference type="PROSITE" id="PS50240"/>
    </source>
</evidence>
<sequence length="362" mass="40149">MIKLLKIVLFVCAYVYTTSSSYDACQTPDKQQGVCKPFKDCSPLYSLLDNLTEETITYLRQSQCGYEAKHPKVCCPNANATTGSTFLAHSLLPGVDTCGIPTSSKFFGGSSTSLDEFQWTALLVYQADNQQKIYCGGTLISDRYVLTAAKCITGNLPGGAKLVSVRLGEHNFTSNPDCERFRSYTYCAEPFIDVPVEKSIVHEEYDANDTNYRHDIALIRLNKTVAFNDFVAPVCLPLNTDVSKNYTKIRMMQIGWGINNNKVFSLKKTKNIVMGQDNEECGKMFGFTLNQSLLCGIKYSSYSSCSLDIGGSVIVTIFDDYSQDLRHYAAAVTSAGTCDKNKPILYTKVGAYSDWILSKLEK</sequence>
<comment type="domain">
    <text evidence="9">The clip domain consists of 35-55 residues which are 'knitted' together usually by 3 conserved disulfide bonds forming a clip-like compact structure.</text>
</comment>
<evidence type="ECO:0000259" key="11">
    <source>
        <dbReference type="PROSITE" id="PS51888"/>
    </source>
</evidence>
<evidence type="ECO:0000313" key="13">
    <source>
        <dbReference type="Proteomes" id="UP001168821"/>
    </source>
</evidence>
<dbReference type="SUPFAM" id="SSF50494">
    <property type="entry name" value="Trypsin-like serine proteases"/>
    <property type="match status" value="1"/>
</dbReference>
<feature type="domain" description="Peptidase S1" evidence="10">
    <location>
        <begin position="106"/>
        <end position="361"/>
    </location>
</feature>
<evidence type="ECO:0000256" key="1">
    <source>
        <dbReference type="ARBA" id="ARBA00022670"/>
    </source>
</evidence>
<keyword evidence="5" id="KW-0865">Zymogen</keyword>
<feature type="chain" id="PRO_5041488222" description="CLIP domain-containing serine protease" evidence="9">
    <location>
        <begin position="21"/>
        <end position="362"/>
    </location>
</feature>
<feature type="domain" description="Clip" evidence="11">
    <location>
        <begin position="24"/>
        <end position="75"/>
    </location>
</feature>
<evidence type="ECO:0000256" key="3">
    <source>
        <dbReference type="ARBA" id="ARBA00022801"/>
    </source>
</evidence>
<evidence type="ECO:0000256" key="7">
    <source>
        <dbReference type="ARBA" id="ARBA00023180"/>
    </source>
</evidence>
<dbReference type="InterPro" id="IPR038565">
    <property type="entry name" value="CLIP_sf"/>
</dbReference>
<dbReference type="CDD" id="cd00190">
    <property type="entry name" value="Tryp_SPc"/>
    <property type="match status" value="1"/>
</dbReference>
<keyword evidence="4 9" id="KW-0720">Serine protease</keyword>
<gene>
    <name evidence="12" type="ORF">Zmor_019280</name>
</gene>
<evidence type="ECO:0000256" key="5">
    <source>
        <dbReference type="ARBA" id="ARBA00023145"/>
    </source>
</evidence>
<dbReference type="Gene3D" id="3.30.1640.30">
    <property type="match status" value="1"/>
</dbReference>
<dbReference type="InterPro" id="IPR009003">
    <property type="entry name" value="Peptidase_S1_PA"/>
</dbReference>
<dbReference type="EMBL" id="JALNTZ010000006">
    <property type="protein sequence ID" value="KAJ3647401.1"/>
    <property type="molecule type" value="Genomic_DNA"/>
</dbReference>
<dbReference type="AlphaFoldDB" id="A0AA38I1M6"/>
<reference evidence="12" key="1">
    <citation type="journal article" date="2023" name="G3 (Bethesda)">
        <title>Whole genome assemblies of Zophobas morio and Tenebrio molitor.</title>
        <authorList>
            <person name="Kaur S."/>
            <person name="Stinson S.A."/>
            <person name="diCenzo G.C."/>
        </authorList>
    </citation>
    <scope>NUCLEOTIDE SEQUENCE</scope>
    <source>
        <strain evidence="12">QUZm001</strain>
    </source>
</reference>
<accession>A0AA38I1M6</accession>
<proteinExistence type="inferred from homology"/>
<dbReference type="SMART" id="SM00020">
    <property type="entry name" value="Tryp_SPc"/>
    <property type="match status" value="1"/>
</dbReference>
<keyword evidence="3 9" id="KW-0378">Hydrolase</keyword>
<dbReference type="Gene3D" id="2.40.10.10">
    <property type="entry name" value="Trypsin-like serine proteases"/>
    <property type="match status" value="2"/>
</dbReference>
<dbReference type="Pfam" id="PF12032">
    <property type="entry name" value="CLIP"/>
    <property type="match status" value="1"/>
</dbReference>
<evidence type="ECO:0000256" key="8">
    <source>
        <dbReference type="ARBA" id="ARBA00024195"/>
    </source>
</evidence>
<dbReference type="GO" id="GO:0005576">
    <property type="term" value="C:extracellular region"/>
    <property type="evidence" value="ECO:0007669"/>
    <property type="project" value="UniProtKB-SubCell"/>
</dbReference>
<evidence type="ECO:0000256" key="6">
    <source>
        <dbReference type="ARBA" id="ARBA00023157"/>
    </source>
</evidence>
<dbReference type="SMART" id="SM00680">
    <property type="entry name" value="CLIP"/>
    <property type="match status" value="1"/>
</dbReference>
<dbReference type="FunFam" id="3.30.1640.30:FF:000001">
    <property type="entry name" value="Serine protease 7"/>
    <property type="match status" value="1"/>
</dbReference>
<dbReference type="Pfam" id="PF00089">
    <property type="entry name" value="Trypsin"/>
    <property type="match status" value="1"/>
</dbReference>
<dbReference type="EC" id="3.4.21.-" evidence="9"/>
<dbReference type="Proteomes" id="UP001168821">
    <property type="component" value="Unassembled WGS sequence"/>
</dbReference>
<protein>
    <recommendedName>
        <fullName evidence="9">CLIP domain-containing serine protease</fullName>
        <ecNumber evidence="9">3.4.21.-</ecNumber>
    </recommendedName>
</protein>
<keyword evidence="6" id="KW-1015">Disulfide bond</keyword>
<feature type="signal peptide" evidence="9">
    <location>
        <begin position="1"/>
        <end position="20"/>
    </location>
</feature>
<dbReference type="InterPro" id="IPR001314">
    <property type="entry name" value="Peptidase_S1A"/>
</dbReference>
<evidence type="ECO:0000256" key="9">
    <source>
        <dbReference type="RuleBase" id="RU366078"/>
    </source>
</evidence>
<dbReference type="InterPro" id="IPR001254">
    <property type="entry name" value="Trypsin_dom"/>
</dbReference>
<comment type="caution">
    <text evidence="12">The sequence shown here is derived from an EMBL/GenBank/DDBJ whole genome shotgun (WGS) entry which is preliminary data.</text>
</comment>
<keyword evidence="7" id="KW-0325">Glycoprotein</keyword>
<evidence type="ECO:0000313" key="12">
    <source>
        <dbReference type="EMBL" id="KAJ3647401.1"/>
    </source>
</evidence>
<keyword evidence="13" id="KW-1185">Reference proteome</keyword>
<dbReference type="PRINTS" id="PR00722">
    <property type="entry name" value="CHYMOTRYPSIN"/>
</dbReference>
<dbReference type="InterPro" id="IPR043504">
    <property type="entry name" value="Peptidase_S1_PA_chymotrypsin"/>
</dbReference>
<keyword evidence="9" id="KW-0964">Secreted</keyword>
<dbReference type="GO" id="GO:0006508">
    <property type="term" value="P:proteolysis"/>
    <property type="evidence" value="ECO:0007669"/>
    <property type="project" value="UniProtKB-KW"/>
</dbReference>
<dbReference type="InterPro" id="IPR051487">
    <property type="entry name" value="Ser/Thr_Proteases_Immune/Dev"/>
</dbReference>
<name>A0AA38I1M6_9CUCU</name>
<dbReference type="PROSITE" id="PS51888">
    <property type="entry name" value="CLIP"/>
    <property type="match status" value="1"/>
</dbReference>
<organism evidence="12 13">
    <name type="scientific">Zophobas morio</name>
    <dbReference type="NCBI Taxonomy" id="2755281"/>
    <lineage>
        <taxon>Eukaryota</taxon>
        <taxon>Metazoa</taxon>
        <taxon>Ecdysozoa</taxon>
        <taxon>Arthropoda</taxon>
        <taxon>Hexapoda</taxon>
        <taxon>Insecta</taxon>
        <taxon>Pterygota</taxon>
        <taxon>Neoptera</taxon>
        <taxon>Endopterygota</taxon>
        <taxon>Coleoptera</taxon>
        <taxon>Polyphaga</taxon>
        <taxon>Cucujiformia</taxon>
        <taxon>Tenebrionidae</taxon>
        <taxon>Zophobas</taxon>
    </lineage>
</organism>
<comment type="subcellular location">
    <subcellularLocation>
        <location evidence="9">Secreted</location>
    </subcellularLocation>
</comment>
<keyword evidence="2 9" id="KW-0732">Signal</keyword>
<keyword evidence="1 9" id="KW-0645">Protease</keyword>
<evidence type="ECO:0000256" key="2">
    <source>
        <dbReference type="ARBA" id="ARBA00022729"/>
    </source>
</evidence>
<dbReference type="InterPro" id="IPR022700">
    <property type="entry name" value="CLIP"/>
</dbReference>
<comment type="similarity">
    <text evidence="8 9">Belongs to the peptidase S1 family. CLIP subfamily.</text>
</comment>
<dbReference type="PANTHER" id="PTHR24256">
    <property type="entry name" value="TRYPTASE-RELATED"/>
    <property type="match status" value="1"/>
</dbReference>
<dbReference type="GO" id="GO:0004252">
    <property type="term" value="F:serine-type endopeptidase activity"/>
    <property type="evidence" value="ECO:0007669"/>
    <property type="project" value="UniProtKB-UniRule"/>
</dbReference>
<evidence type="ECO:0000256" key="4">
    <source>
        <dbReference type="ARBA" id="ARBA00022825"/>
    </source>
</evidence>
<dbReference type="FunFam" id="2.40.10.10:FF:000028">
    <property type="entry name" value="Serine protease easter"/>
    <property type="match status" value="1"/>
</dbReference>
<dbReference type="PROSITE" id="PS50240">
    <property type="entry name" value="TRYPSIN_DOM"/>
    <property type="match status" value="1"/>
</dbReference>